<organism evidence="1 2">
    <name type="scientific">Capsaspora owczarzaki (strain ATCC 30864)</name>
    <dbReference type="NCBI Taxonomy" id="595528"/>
    <lineage>
        <taxon>Eukaryota</taxon>
        <taxon>Filasterea</taxon>
        <taxon>Capsaspora</taxon>
    </lineage>
</organism>
<evidence type="ECO:0000313" key="1">
    <source>
        <dbReference type="EMBL" id="KJE91552.1"/>
    </source>
</evidence>
<gene>
    <name evidence="1" type="ORF">CAOG_008626</name>
</gene>
<dbReference type="Proteomes" id="UP000008743">
    <property type="component" value="Unassembled WGS sequence"/>
</dbReference>
<reference evidence="2" key="1">
    <citation type="submission" date="2011-02" db="EMBL/GenBank/DDBJ databases">
        <title>The Genome Sequence of Capsaspora owczarzaki ATCC 30864.</title>
        <authorList>
            <person name="Russ C."/>
            <person name="Cuomo C."/>
            <person name="Burger G."/>
            <person name="Gray M.W."/>
            <person name="Holland P.W.H."/>
            <person name="King N."/>
            <person name="Lang F.B.F."/>
            <person name="Roger A.J."/>
            <person name="Ruiz-Trillo I."/>
            <person name="Young S.K."/>
            <person name="Zeng Q."/>
            <person name="Gargeya S."/>
            <person name="Alvarado L."/>
            <person name="Berlin A."/>
            <person name="Chapman S.B."/>
            <person name="Chen Z."/>
            <person name="Freedman E."/>
            <person name="Gellesch M."/>
            <person name="Goldberg J."/>
            <person name="Griggs A."/>
            <person name="Gujja S."/>
            <person name="Heilman E."/>
            <person name="Heiman D."/>
            <person name="Howarth C."/>
            <person name="Mehta T."/>
            <person name="Neiman D."/>
            <person name="Pearson M."/>
            <person name="Roberts A."/>
            <person name="Saif S."/>
            <person name="Shea T."/>
            <person name="Shenoy N."/>
            <person name="Sisk P."/>
            <person name="Stolte C."/>
            <person name="Sykes S."/>
            <person name="White J."/>
            <person name="Yandava C."/>
            <person name="Haas B."/>
            <person name="Nusbaum C."/>
            <person name="Birren B."/>
        </authorList>
    </citation>
    <scope>NUCLEOTIDE SEQUENCE</scope>
    <source>
        <strain evidence="2">ATCC 30864</strain>
    </source>
</reference>
<name>A0A0D2VMX6_CAPO3</name>
<proteinExistence type="predicted"/>
<dbReference type="PhylomeDB" id="A0A0D2VMX6"/>
<sequence length="177" mass="19626">MFNLYNPHDAPTDWLIHRSTIAGLVLKQPLLVRMRGCRFGAKHGQMLQEDVVVFRGIPSPNQHGDVMASETGCHHHSSPELAPPVTGHVLPVFQTDQTSSAFMAEHSGWPPRPCLRVGELQLVTLFRSPFSFLLSCCFLPGPEAQWPTFNSSFPLLMHQGLSHSRRSGPPDLGDPDQ</sequence>
<evidence type="ECO:0000313" key="2">
    <source>
        <dbReference type="Proteomes" id="UP000008743"/>
    </source>
</evidence>
<keyword evidence="2" id="KW-1185">Reference proteome</keyword>
<protein>
    <submittedName>
        <fullName evidence="1">Uncharacterized protein</fullName>
    </submittedName>
</protein>
<dbReference type="InParanoid" id="A0A0D2VMX6"/>
<dbReference type="EMBL" id="KE346362">
    <property type="protein sequence ID" value="KJE91552.1"/>
    <property type="molecule type" value="Genomic_DNA"/>
</dbReference>
<dbReference type="AlphaFoldDB" id="A0A0D2VMX6"/>
<accession>A0A0D2VMX6</accession>